<comment type="function">
    <text evidence="7">Transcriptional regulator that specifically binds to GA-rich elements (GAGA-repeats) present in regulatory sequences of genes involved in developmental processes.</text>
</comment>
<keyword evidence="3 7" id="KW-0805">Transcription regulation</keyword>
<comment type="subcellular location">
    <subcellularLocation>
        <location evidence="1 7">Nucleus</location>
    </subcellularLocation>
</comment>
<accession>A0A9Q1QQC0</accession>
<dbReference type="GO" id="GO:0005634">
    <property type="term" value="C:nucleus"/>
    <property type="evidence" value="ECO:0007669"/>
    <property type="project" value="UniProtKB-SubCell"/>
</dbReference>
<evidence type="ECO:0000256" key="7">
    <source>
        <dbReference type="RuleBase" id="RU367160"/>
    </source>
</evidence>
<evidence type="ECO:0000256" key="6">
    <source>
        <dbReference type="ARBA" id="ARBA00023242"/>
    </source>
</evidence>
<reference evidence="9" key="1">
    <citation type="submission" date="2022-04" db="EMBL/GenBank/DDBJ databases">
        <title>Carnegiea gigantea Genome sequencing and assembly v2.</title>
        <authorList>
            <person name="Copetti D."/>
            <person name="Sanderson M.J."/>
            <person name="Burquez A."/>
            <person name="Wojciechowski M.F."/>
        </authorList>
    </citation>
    <scope>NUCLEOTIDE SEQUENCE</scope>
    <source>
        <strain evidence="9">SGP5-SGP5p</strain>
        <tissue evidence="9">Aerial part</tissue>
    </source>
</reference>
<protein>
    <recommendedName>
        <fullName evidence="7">GAGA-binding transcriptional activator</fullName>
    </recommendedName>
</protein>
<dbReference type="InterPro" id="IPR010409">
    <property type="entry name" value="GAGA-bd_tscrpt_act"/>
</dbReference>
<evidence type="ECO:0000256" key="4">
    <source>
        <dbReference type="ARBA" id="ARBA00023125"/>
    </source>
</evidence>
<dbReference type="AlphaFoldDB" id="A0A9Q1QQC0"/>
<evidence type="ECO:0000256" key="2">
    <source>
        <dbReference type="ARBA" id="ARBA00007911"/>
    </source>
</evidence>
<keyword evidence="5 7" id="KW-0804">Transcription</keyword>
<comment type="similarity">
    <text evidence="2 7">Belongs to the BBR/BPC family.</text>
</comment>
<gene>
    <name evidence="9" type="ORF">Cgig2_022083</name>
</gene>
<sequence length="246" mass="26806">MGTFRSTYPMVPESTQGTFNPHFAWFHPGNYLAALRDGFNPFQGIQTNTEGTPAIPMQSMTPVDEALNNVNAGPEPTNPAKKPKTSRETSDDTAAKEPKPKQSKKSSSKAKGSGLPSGKRERKNLNFGSYESRMDACGIPAPVCTCTGVPRQCYRWGAGGWQSSCCTTYISEYPLPMSTTRPGARVAGRKMSHGAYDKLLQRLAAEGYDLSQPVDLKDRWAKHGTNSICINFTLGIIISVKFSKGM</sequence>
<keyword evidence="4 7" id="KW-0238">DNA-binding</keyword>
<comment type="caution">
    <text evidence="9">The sequence shown here is derived from an EMBL/GenBank/DDBJ whole genome shotgun (WGS) entry which is preliminary data.</text>
</comment>
<dbReference type="PANTHER" id="PTHR31421:SF6">
    <property type="entry name" value="PROTEIN BASIC PENTACYSTEINE7"/>
    <property type="match status" value="1"/>
</dbReference>
<keyword evidence="10" id="KW-1185">Reference proteome</keyword>
<dbReference type="OrthoDB" id="738517at2759"/>
<evidence type="ECO:0000256" key="3">
    <source>
        <dbReference type="ARBA" id="ARBA00023015"/>
    </source>
</evidence>
<organism evidence="9 10">
    <name type="scientific">Carnegiea gigantea</name>
    <dbReference type="NCBI Taxonomy" id="171969"/>
    <lineage>
        <taxon>Eukaryota</taxon>
        <taxon>Viridiplantae</taxon>
        <taxon>Streptophyta</taxon>
        <taxon>Embryophyta</taxon>
        <taxon>Tracheophyta</taxon>
        <taxon>Spermatophyta</taxon>
        <taxon>Magnoliopsida</taxon>
        <taxon>eudicotyledons</taxon>
        <taxon>Gunneridae</taxon>
        <taxon>Pentapetalae</taxon>
        <taxon>Caryophyllales</taxon>
        <taxon>Cactineae</taxon>
        <taxon>Cactaceae</taxon>
        <taxon>Cactoideae</taxon>
        <taxon>Echinocereeae</taxon>
        <taxon>Carnegiea</taxon>
    </lineage>
</organism>
<dbReference type="EMBL" id="JAKOGI010000030">
    <property type="protein sequence ID" value="KAJ8448455.1"/>
    <property type="molecule type" value="Genomic_DNA"/>
</dbReference>
<proteinExistence type="inferred from homology"/>
<evidence type="ECO:0000313" key="10">
    <source>
        <dbReference type="Proteomes" id="UP001153076"/>
    </source>
</evidence>
<evidence type="ECO:0000313" key="9">
    <source>
        <dbReference type="EMBL" id="KAJ8448455.1"/>
    </source>
</evidence>
<dbReference type="GO" id="GO:0043565">
    <property type="term" value="F:sequence-specific DNA binding"/>
    <property type="evidence" value="ECO:0007669"/>
    <property type="project" value="TreeGrafter"/>
</dbReference>
<evidence type="ECO:0000256" key="1">
    <source>
        <dbReference type="ARBA" id="ARBA00004123"/>
    </source>
</evidence>
<dbReference type="GO" id="GO:0009723">
    <property type="term" value="P:response to ethylene"/>
    <property type="evidence" value="ECO:0007669"/>
    <property type="project" value="TreeGrafter"/>
</dbReference>
<dbReference type="PANTHER" id="PTHR31421">
    <property type="entry name" value="PROTEIN BASIC PENTACYSTEINE3"/>
    <property type="match status" value="1"/>
</dbReference>
<dbReference type="Pfam" id="PF06217">
    <property type="entry name" value="GAGA_bind"/>
    <property type="match status" value="1"/>
</dbReference>
<dbReference type="SMART" id="SM01226">
    <property type="entry name" value="GAGA_bind"/>
    <property type="match status" value="1"/>
</dbReference>
<dbReference type="GO" id="GO:0003700">
    <property type="term" value="F:DNA-binding transcription factor activity"/>
    <property type="evidence" value="ECO:0007669"/>
    <property type="project" value="UniProtKB-UniRule"/>
</dbReference>
<evidence type="ECO:0000256" key="5">
    <source>
        <dbReference type="ARBA" id="ARBA00023163"/>
    </source>
</evidence>
<name>A0A9Q1QQC0_9CARY</name>
<feature type="compositionally biased region" description="Basic and acidic residues" evidence="8">
    <location>
        <begin position="85"/>
        <end position="100"/>
    </location>
</feature>
<keyword evidence="6 7" id="KW-0539">Nucleus</keyword>
<dbReference type="Proteomes" id="UP001153076">
    <property type="component" value="Unassembled WGS sequence"/>
</dbReference>
<feature type="region of interest" description="Disordered" evidence="8">
    <location>
        <begin position="66"/>
        <end position="123"/>
    </location>
</feature>
<evidence type="ECO:0000256" key="8">
    <source>
        <dbReference type="SAM" id="MobiDB-lite"/>
    </source>
</evidence>